<dbReference type="AlphaFoldDB" id="A0A7W9T3S5"/>
<sequence>MSFPLILIRSLAVVAFLGTTGAEAVAQTKVKTATATPAPLKDGAFRRNGKVYRLQAGKASPLTASLRFSNGSTLLTSGTLVAKNGARQLLGEGKAVNMQGEVVIYRDDMMSAQAIERHDEVTTGAKPTVVEIPVTTNLAALGAELQRTNQRLEQLRQLTDLLAERATALATGTTPSPASGQRLQALSQQLRP</sequence>
<proteinExistence type="predicted"/>
<evidence type="ECO:0000313" key="5">
    <source>
        <dbReference type="EMBL" id="MBB6060390.1"/>
    </source>
</evidence>
<keyword evidence="1" id="KW-0175">Coiled coil</keyword>
<keyword evidence="3" id="KW-0732">Signal</keyword>
<feature type="domain" description="DUF6799" evidence="4">
    <location>
        <begin position="41"/>
        <end position="102"/>
    </location>
</feature>
<protein>
    <recommendedName>
        <fullName evidence="4">DUF6799 domain-containing protein</fullName>
    </recommendedName>
</protein>
<evidence type="ECO:0000259" key="4">
    <source>
        <dbReference type="Pfam" id="PF20606"/>
    </source>
</evidence>
<accession>A0A7W9T3S5</accession>
<dbReference type="EMBL" id="JACHGG010000004">
    <property type="protein sequence ID" value="MBB6060390.1"/>
    <property type="molecule type" value="Genomic_DNA"/>
</dbReference>
<comment type="caution">
    <text evidence="5">The sequence shown here is derived from an EMBL/GenBank/DDBJ whole genome shotgun (WGS) entry which is preliminary data.</text>
</comment>
<reference evidence="5 6" key="1">
    <citation type="submission" date="2020-08" db="EMBL/GenBank/DDBJ databases">
        <title>Genomic Encyclopedia of Type Strains, Phase IV (KMG-IV): sequencing the most valuable type-strain genomes for metagenomic binning, comparative biology and taxonomic classification.</title>
        <authorList>
            <person name="Goeker M."/>
        </authorList>
    </citation>
    <scope>NUCLEOTIDE SEQUENCE [LARGE SCALE GENOMIC DNA]</scope>
    <source>
        <strain evidence="5 6">DSM 26718</strain>
    </source>
</reference>
<feature type="chain" id="PRO_5030926295" description="DUF6799 domain-containing protein" evidence="3">
    <location>
        <begin position="27"/>
        <end position="192"/>
    </location>
</feature>
<feature type="signal peptide" evidence="3">
    <location>
        <begin position="1"/>
        <end position="26"/>
    </location>
</feature>
<gene>
    <name evidence="5" type="ORF">HNQ93_003256</name>
</gene>
<evidence type="ECO:0000256" key="1">
    <source>
        <dbReference type="SAM" id="Coils"/>
    </source>
</evidence>
<keyword evidence="6" id="KW-1185">Reference proteome</keyword>
<dbReference type="Proteomes" id="UP000532746">
    <property type="component" value="Unassembled WGS sequence"/>
</dbReference>
<evidence type="ECO:0000256" key="2">
    <source>
        <dbReference type="SAM" id="MobiDB-lite"/>
    </source>
</evidence>
<name>A0A7W9T3S5_9BACT</name>
<dbReference type="InterPro" id="IPR046478">
    <property type="entry name" value="DUF6799"/>
</dbReference>
<dbReference type="RefSeq" id="WP_183404471.1">
    <property type="nucleotide sequence ID" value="NZ_JACHGG010000004.1"/>
</dbReference>
<organism evidence="5 6">
    <name type="scientific">Hymenobacter luteus</name>
    <dbReference type="NCBI Taxonomy" id="1411122"/>
    <lineage>
        <taxon>Bacteria</taxon>
        <taxon>Pseudomonadati</taxon>
        <taxon>Bacteroidota</taxon>
        <taxon>Cytophagia</taxon>
        <taxon>Cytophagales</taxon>
        <taxon>Hymenobacteraceae</taxon>
        <taxon>Hymenobacter</taxon>
    </lineage>
</organism>
<feature type="region of interest" description="Disordered" evidence="2">
    <location>
        <begin position="170"/>
        <end position="192"/>
    </location>
</feature>
<evidence type="ECO:0000313" key="6">
    <source>
        <dbReference type="Proteomes" id="UP000532746"/>
    </source>
</evidence>
<evidence type="ECO:0000256" key="3">
    <source>
        <dbReference type="SAM" id="SignalP"/>
    </source>
</evidence>
<dbReference type="Pfam" id="PF20606">
    <property type="entry name" value="DUF6799"/>
    <property type="match status" value="1"/>
</dbReference>
<feature type="coiled-coil region" evidence="1">
    <location>
        <begin position="138"/>
        <end position="165"/>
    </location>
</feature>